<evidence type="ECO:0000313" key="3">
    <source>
        <dbReference type="Proteomes" id="UP001328107"/>
    </source>
</evidence>
<organism evidence="2 3">
    <name type="scientific">Pristionchus mayeri</name>
    <dbReference type="NCBI Taxonomy" id="1317129"/>
    <lineage>
        <taxon>Eukaryota</taxon>
        <taxon>Metazoa</taxon>
        <taxon>Ecdysozoa</taxon>
        <taxon>Nematoda</taxon>
        <taxon>Chromadorea</taxon>
        <taxon>Rhabditida</taxon>
        <taxon>Rhabditina</taxon>
        <taxon>Diplogasteromorpha</taxon>
        <taxon>Diplogasteroidea</taxon>
        <taxon>Neodiplogasteridae</taxon>
        <taxon>Pristionchus</taxon>
    </lineage>
</organism>
<keyword evidence="1" id="KW-1133">Transmembrane helix</keyword>
<comment type="caution">
    <text evidence="2">The sequence shown here is derived from an EMBL/GenBank/DDBJ whole genome shotgun (WGS) entry which is preliminary data.</text>
</comment>
<dbReference type="Proteomes" id="UP001328107">
    <property type="component" value="Unassembled WGS sequence"/>
</dbReference>
<feature type="non-terminal residue" evidence="2">
    <location>
        <position position="80"/>
    </location>
</feature>
<name>A0AAN4Z718_9BILA</name>
<feature type="transmembrane region" description="Helical" evidence="1">
    <location>
        <begin position="29"/>
        <end position="55"/>
    </location>
</feature>
<dbReference type="PANTHER" id="PTHR34492:SF2">
    <property type="entry name" value="G PROTEIN-COUPLED RECEPTOR"/>
    <property type="match status" value="1"/>
</dbReference>
<accession>A0AAN4Z718</accession>
<keyword evidence="1" id="KW-0472">Membrane</keyword>
<dbReference type="PANTHER" id="PTHR34492">
    <property type="entry name" value="GUSTATORY RECEPTOR FAMILY"/>
    <property type="match status" value="1"/>
</dbReference>
<proteinExistence type="predicted"/>
<protein>
    <recommendedName>
        <fullName evidence="4">G protein-coupled receptor</fullName>
    </recommendedName>
</protein>
<sequence>QWIPYGQKVHTAAVVFSSHLEQEDLGVTIWGFAILSKPLILTFLSAMTTALAIFLQFSDCKRQIESENGNSTLASSSLLI</sequence>
<evidence type="ECO:0008006" key="4">
    <source>
        <dbReference type="Google" id="ProtNLM"/>
    </source>
</evidence>
<keyword evidence="3" id="KW-1185">Reference proteome</keyword>
<gene>
    <name evidence="2" type="ORF">PMAYCL1PPCAC_05551</name>
</gene>
<feature type="non-terminal residue" evidence="2">
    <location>
        <position position="1"/>
    </location>
</feature>
<evidence type="ECO:0000313" key="2">
    <source>
        <dbReference type="EMBL" id="GMR35356.1"/>
    </source>
</evidence>
<dbReference type="AlphaFoldDB" id="A0AAN4Z718"/>
<dbReference type="EMBL" id="BTRK01000002">
    <property type="protein sequence ID" value="GMR35356.1"/>
    <property type="molecule type" value="Genomic_DNA"/>
</dbReference>
<keyword evidence="1" id="KW-0812">Transmembrane</keyword>
<evidence type="ECO:0000256" key="1">
    <source>
        <dbReference type="SAM" id="Phobius"/>
    </source>
</evidence>
<reference evidence="3" key="1">
    <citation type="submission" date="2022-10" db="EMBL/GenBank/DDBJ databases">
        <title>Genome assembly of Pristionchus species.</title>
        <authorList>
            <person name="Yoshida K."/>
            <person name="Sommer R.J."/>
        </authorList>
    </citation>
    <scope>NUCLEOTIDE SEQUENCE [LARGE SCALE GENOMIC DNA]</scope>
    <source>
        <strain evidence="3">RS5460</strain>
    </source>
</reference>